<name>A0ABY8WWJ9_9BACT</name>
<evidence type="ECO:0000313" key="2">
    <source>
        <dbReference type="Proteomes" id="UP001177295"/>
    </source>
</evidence>
<organism evidence="1 2">
    <name type="scientific">Candidatus Southlakia epibionticum</name>
    <dbReference type="NCBI Taxonomy" id="3043284"/>
    <lineage>
        <taxon>Bacteria</taxon>
        <taxon>Candidatus Saccharimonadota</taxon>
        <taxon>Candidatus Saccharimonadia</taxon>
        <taxon>Candidatus Saccharimonadales</taxon>
        <taxon>Candidatus Saccharimonadaceae</taxon>
        <taxon>Candidatus Southlakia</taxon>
    </lineage>
</organism>
<dbReference type="EMBL" id="CP124550">
    <property type="protein sequence ID" value="WIO46341.1"/>
    <property type="molecule type" value="Genomic_DNA"/>
</dbReference>
<gene>
    <name evidence="1" type="ORF">SEML1_0743</name>
</gene>
<keyword evidence="2" id="KW-1185">Reference proteome</keyword>
<accession>A0ABY8WWJ9</accession>
<proteinExistence type="predicted"/>
<protein>
    <submittedName>
        <fullName evidence="1">Uncharacterized protein</fullName>
    </submittedName>
</protein>
<dbReference type="Proteomes" id="UP001177295">
    <property type="component" value="Chromosome"/>
</dbReference>
<reference evidence="1 2" key="1">
    <citation type="journal article" date="2023" name="Cell">
        <title>Genetic manipulation of Patescibacteria provides mechanistic insights into microbial dark matter and the epibiotic lifestyle.</title>
        <authorList>
            <person name="Wang Y."/>
            <person name="Gallagher L.A."/>
            <person name="Andrade P.A."/>
            <person name="Liu A."/>
            <person name="Humphreys I.R."/>
            <person name="Turkarslan S."/>
            <person name="Cutler K.J."/>
            <person name="Arrieta-Ortiz M.L."/>
            <person name="Li Y."/>
            <person name="Radey M.C."/>
            <person name="McLean J.S."/>
            <person name="Cong Q."/>
            <person name="Baker D."/>
            <person name="Baliga N.S."/>
            <person name="Peterson S.B."/>
            <person name="Mougous J.D."/>
        </authorList>
    </citation>
    <scope>NUCLEOTIDE SEQUENCE [LARGE SCALE GENOMIC DNA]</scope>
    <source>
        <strain evidence="1 2">ML1</strain>
    </source>
</reference>
<evidence type="ECO:0000313" key="1">
    <source>
        <dbReference type="EMBL" id="WIO46341.1"/>
    </source>
</evidence>
<sequence>MATRYSDNIIDIIKFTARSAVLEDYIISWGYKLLDVLYRVSRYDEIEAVHELILEFSALTERYGECVHSFREDISVSLLEACQLRRDVMARGDNSQEWLHYAADMIVVLNNLYRDRTIEKYTCGDGVMVDIANYRAQTAIDMKRPKVETEYLEENLAYLEAQILQ</sequence>
<dbReference type="RefSeq" id="WP_376753871.1">
    <property type="nucleotide sequence ID" value="NZ_CP124550.1"/>
</dbReference>